<feature type="domain" description="Rhodopsin" evidence="7">
    <location>
        <begin position="1"/>
        <end position="188"/>
    </location>
</feature>
<organism evidence="8 9">
    <name type="scientific">Lasiosphaeris hirsuta</name>
    <dbReference type="NCBI Taxonomy" id="260670"/>
    <lineage>
        <taxon>Eukaryota</taxon>
        <taxon>Fungi</taxon>
        <taxon>Dikarya</taxon>
        <taxon>Ascomycota</taxon>
        <taxon>Pezizomycotina</taxon>
        <taxon>Sordariomycetes</taxon>
        <taxon>Sordariomycetidae</taxon>
        <taxon>Sordariales</taxon>
        <taxon>Lasiosphaeriaceae</taxon>
        <taxon>Lasiosphaeris</taxon>
    </lineage>
</organism>
<keyword evidence="4 6" id="KW-0472">Membrane</keyword>
<proteinExistence type="inferred from homology"/>
<feature type="transmembrane region" description="Helical" evidence="6">
    <location>
        <begin position="21"/>
        <end position="42"/>
    </location>
</feature>
<dbReference type="EMBL" id="JAUKUA010000003">
    <property type="protein sequence ID" value="KAK0720309.1"/>
    <property type="molecule type" value="Genomic_DNA"/>
</dbReference>
<keyword evidence="9" id="KW-1185">Reference proteome</keyword>
<gene>
    <name evidence="8" type="ORF">B0H67DRAFT_643580</name>
</gene>
<evidence type="ECO:0000256" key="4">
    <source>
        <dbReference type="ARBA" id="ARBA00023136"/>
    </source>
</evidence>
<evidence type="ECO:0000313" key="8">
    <source>
        <dbReference type="EMBL" id="KAK0720309.1"/>
    </source>
</evidence>
<protein>
    <recommendedName>
        <fullName evidence="7">Rhodopsin domain-containing protein</fullName>
    </recommendedName>
</protein>
<dbReference type="AlphaFoldDB" id="A0AA40AQV1"/>
<feature type="transmembrane region" description="Helical" evidence="6">
    <location>
        <begin position="89"/>
        <end position="112"/>
    </location>
</feature>
<dbReference type="InterPro" id="IPR052337">
    <property type="entry name" value="SAT4-like"/>
</dbReference>
<dbReference type="PANTHER" id="PTHR33048:SF47">
    <property type="entry name" value="INTEGRAL MEMBRANE PROTEIN-RELATED"/>
    <property type="match status" value="1"/>
</dbReference>
<dbReference type="Proteomes" id="UP001172102">
    <property type="component" value="Unassembled WGS sequence"/>
</dbReference>
<dbReference type="GO" id="GO:0016020">
    <property type="term" value="C:membrane"/>
    <property type="evidence" value="ECO:0007669"/>
    <property type="project" value="UniProtKB-SubCell"/>
</dbReference>
<evidence type="ECO:0000256" key="3">
    <source>
        <dbReference type="ARBA" id="ARBA00022989"/>
    </source>
</evidence>
<evidence type="ECO:0000256" key="5">
    <source>
        <dbReference type="ARBA" id="ARBA00038359"/>
    </source>
</evidence>
<dbReference type="Pfam" id="PF20684">
    <property type="entry name" value="Fung_rhodopsin"/>
    <property type="match status" value="1"/>
</dbReference>
<feature type="transmembrane region" description="Helical" evidence="6">
    <location>
        <begin position="54"/>
        <end position="77"/>
    </location>
</feature>
<accession>A0AA40AQV1</accession>
<evidence type="ECO:0000259" key="7">
    <source>
        <dbReference type="Pfam" id="PF20684"/>
    </source>
</evidence>
<evidence type="ECO:0000256" key="6">
    <source>
        <dbReference type="SAM" id="Phobius"/>
    </source>
</evidence>
<feature type="transmembrane region" description="Helical" evidence="6">
    <location>
        <begin position="172"/>
        <end position="193"/>
    </location>
</feature>
<evidence type="ECO:0000313" key="9">
    <source>
        <dbReference type="Proteomes" id="UP001172102"/>
    </source>
</evidence>
<comment type="subcellular location">
    <subcellularLocation>
        <location evidence="1">Membrane</location>
        <topology evidence="1">Multi-pass membrane protein</topology>
    </subcellularLocation>
</comment>
<dbReference type="PANTHER" id="PTHR33048">
    <property type="entry name" value="PTH11-LIKE INTEGRAL MEMBRANE PROTEIN (AFU_ORTHOLOGUE AFUA_5G11245)"/>
    <property type="match status" value="1"/>
</dbReference>
<comment type="caution">
    <text evidence="8">The sequence shown here is derived from an EMBL/GenBank/DDBJ whole genome shotgun (WGS) entry which is preliminary data.</text>
</comment>
<evidence type="ECO:0000256" key="1">
    <source>
        <dbReference type="ARBA" id="ARBA00004141"/>
    </source>
</evidence>
<keyword evidence="2 6" id="KW-0812">Transmembrane</keyword>
<name>A0AA40AQV1_9PEZI</name>
<keyword evidence="3 6" id="KW-1133">Transmembrane helix</keyword>
<sequence>MRLVVNVTKTKKLLVEDGMCILALVFLTAASVMNYITVTAFFDSVTPAPKLLRLIVAFNFTVGFAMWSSKVPVMLLYVRLFGVSSWVRIVSYTTIILTLLIFLSGMSVVGAVCTMTGHSDTLTTRLLSSCATRSNVVSFCLGFVALATDLVILITPVPLVTKLSITRHKKAGLLFIFMTGVFAAAAGAVSSYYKVIECCIAIIVGCVPATCAFWKEYIARPNIGMRLRSCSSSTAKRVSAFWRRSDSHLSKLSSDEGTRSCSDIPK</sequence>
<reference evidence="8" key="1">
    <citation type="submission" date="2023-06" db="EMBL/GenBank/DDBJ databases">
        <title>Genome-scale phylogeny and comparative genomics of the fungal order Sordariales.</title>
        <authorList>
            <consortium name="Lawrence Berkeley National Laboratory"/>
            <person name="Hensen N."/>
            <person name="Bonometti L."/>
            <person name="Westerberg I."/>
            <person name="Brannstrom I.O."/>
            <person name="Guillou S."/>
            <person name="Cros-Aarteil S."/>
            <person name="Calhoun S."/>
            <person name="Haridas S."/>
            <person name="Kuo A."/>
            <person name="Mondo S."/>
            <person name="Pangilinan J."/>
            <person name="Riley R."/>
            <person name="Labutti K."/>
            <person name="Andreopoulos B."/>
            <person name="Lipzen A."/>
            <person name="Chen C."/>
            <person name="Yanf M."/>
            <person name="Daum C."/>
            <person name="Ng V."/>
            <person name="Clum A."/>
            <person name="Steindorff A."/>
            <person name="Ohm R."/>
            <person name="Martin F."/>
            <person name="Silar P."/>
            <person name="Natvig D."/>
            <person name="Lalanne C."/>
            <person name="Gautier V."/>
            <person name="Ament-Velasquez S.L."/>
            <person name="Kruys A."/>
            <person name="Hutchinson M.I."/>
            <person name="Powell A.J."/>
            <person name="Barry K."/>
            <person name="Miller A.N."/>
            <person name="Grigoriev I.V."/>
            <person name="Debuchy R."/>
            <person name="Gladieux P."/>
            <person name="Thoren M.H."/>
            <person name="Johannesson H."/>
        </authorList>
    </citation>
    <scope>NUCLEOTIDE SEQUENCE</scope>
    <source>
        <strain evidence="8">SMH4607-1</strain>
    </source>
</reference>
<comment type="similarity">
    <text evidence="5">Belongs to the SAT4 family.</text>
</comment>
<feature type="transmembrane region" description="Helical" evidence="6">
    <location>
        <begin position="136"/>
        <end position="160"/>
    </location>
</feature>
<evidence type="ECO:0000256" key="2">
    <source>
        <dbReference type="ARBA" id="ARBA00022692"/>
    </source>
</evidence>
<dbReference type="InterPro" id="IPR049326">
    <property type="entry name" value="Rhodopsin_dom_fungi"/>
</dbReference>